<protein>
    <submittedName>
        <fullName evidence="2">Uncharacterized protein</fullName>
    </submittedName>
</protein>
<feature type="region of interest" description="Disordered" evidence="1">
    <location>
        <begin position="1"/>
        <end position="42"/>
    </location>
</feature>
<reference evidence="2 3" key="1">
    <citation type="submission" date="2019-05" db="EMBL/GenBank/DDBJ databases">
        <title>Another draft genome of Portunus trituberculatus and its Hox gene families provides insights of decapod evolution.</title>
        <authorList>
            <person name="Jeong J.-H."/>
            <person name="Song I."/>
            <person name="Kim S."/>
            <person name="Choi T."/>
            <person name="Kim D."/>
            <person name="Ryu S."/>
            <person name="Kim W."/>
        </authorList>
    </citation>
    <scope>NUCLEOTIDE SEQUENCE [LARGE SCALE GENOMIC DNA]</scope>
    <source>
        <tissue evidence="2">Muscle</tissue>
    </source>
</reference>
<evidence type="ECO:0000313" key="3">
    <source>
        <dbReference type="Proteomes" id="UP000324222"/>
    </source>
</evidence>
<feature type="compositionally biased region" description="Basic and acidic residues" evidence="1">
    <location>
        <begin position="20"/>
        <end position="29"/>
    </location>
</feature>
<dbReference type="Proteomes" id="UP000324222">
    <property type="component" value="Unassembled WGS sequence"/>
</dbReference>
<gene>
    <name evidence="2" type="ORF">E2C01_089879</name>
</gene>
<name>A0A5B7JIN7_PORTR</name>
<dbReference type="EMBL" id="VSRR010099570">
    <property type="protein sequence ID" value="MPC94699.1"/>
    <property type="molecule type" value="Genomic_DNA"/>
</dbReference>
<evidence type="ECO:0000313" key="2">
    <source>
        <dbReference type="EMBL" id="MPC94699.1"/>
    </source>
</evidence>
<accession>A0A5B7JIN7</accession>
<sequence length="42" mass="4344">MKRSNQDSLSAAPVIPALMDSRREGEREGAGGTRGTGGTVAR</sequence>
<evidence type="ECO:0000256" key="1">
    <source>
        <dbReference type="SAM" id="MobiDB-lite"/>
    </source>
</evidence>
<comment type="caution">
    <text evidence="2">The sequence shown here is derived from an EMBL/GenBank/DDBJ whole genome shotgun (WGS) entry which is preliminary data.</text>
</comment>
<proteinExistence type="predicted"/>
<organism evidence="2 3">
    <name type="scientific">Portunus trituberculatus</name>
    <name type="common">Swimming crab</name>
    <name type="synonym">Neptunus trituberculatus</name>
    <dbReference type="NCBI Taxonomy" id="210409"/>
    <lineage>
        <taxon>Eukaryota</taxon>
        <taxon>Metazoa</taxon>
        <taxon>Ecdysozoa</taxon>
        <taxon>Arthropoda</taxon>
        <taxon>Crustacea</taxon>
        <taxon>Multicrustacea</taxon>
        <taxon>Malacostraca</taxon>
        <taxon>Eumalacostraca</taxon>
        <taxon>Eucarida</taxon>
        <taxon>Decapoda</taxon>
        <taxon>Pleocyemata</taxon>
        <taxon>Brachyura</taxon>
        <taxon>Eubrachyura</taxon>
        <taxon>Portunoidea</taxon>
        <taxon>Portunidae</taxon>
        <taxon>Portuninae</taxon>
        <taxon>Portunus</taxon>
    </lineage>
</organism>
<feature type="compositionally biased region" description="Gly residues" evidence="1">
    <location>
        <begin position="30"/>
        <end position="42"/>
    </location>
</feature>
<keyword evidence="3" id="KW-1185">Reference proteome</keyword>
<dbReference type="AlphaFoldDB" id="A0A5B7JIN7"/>